<name>A0A9P4YV35_9HYPO</name>
<evidence type="ECO:0000313" key="4">
    <source>
        <dbReference type="Proteomes" id="UP000749293"/>
    </source>
</evidence>
<dbReference type="Pfam" id="PF09774">
    <property type="entry name" value="MIX23"/>
    <property type="match status" value="1"/>
</dbReference>
<evidence type="ECO:0000256" key="2">
    <source>
        <dbReference type="SAM" id="MobiDB-lite"/>
    </source>
</evidence>
<organism evidence="3 4">
    <name type="scientific">Geosmithia morbida</name>
    <dbReference type="NCBI Taxonomy" id="1094350"/>
    <lineage>
        <taxon>Eukaryota</taxon>
        <taxon>Fungi</taxon>
        <taxon>Dikarya</taxon>
        <taxon>Ascomycota</taxon>
        <taxon>Pezizomycotina</taxon>
        <taxon>Sordariomycetes</taxon>
        <taxon>Hypocreomycetidae</taxon>
        <taxon>Hypocreales</taxon>
        <taxon>Bionectriaceae</taxon>
        <taxon>Geosmithia</taxon>
    </lineage>
</organism>
<proteinExistence type="inferred from homology"/>
<dbReference type="Proteomes" id="UP000749293">
    <property type="component" value="Unassembled WGS sequence"/>
</dbReference>
<comment type="similarity">
    <text evidence="1">Belongs to the MIX23 family.</text>
</comment>
<dbReference type="PANTHER" id="PTHR31905:SF2">
    <property type="entry name" value="PROTEIN MIX23"/>
    <property type="match status" value="1"/>
</dbReference>
<feature type="compositionally biased region" description="Basic and acidic residues" evidence="2">
    <location>
        <begin position="184"/>
        <end position="194"/>
    </location>
</feature>
<evidence type="ECO:0000313" key="3">
    <source>
        <dbReference type="EMBL" id="KAF4122362.1"/>
    </source>
</evidence>
<accession>A0A9P4YV35</accession>
<gene>
    <name evidence="3" type="ORF">GMORB2_7354</name>
</gene>
<dbReference type="GO" id="GO:0005758">
    <property type="term" value="C:mitochondrial intermembrane space"/>
    <property type="evidence" value="ECO:0007669"/>
    <property type="project" value="InterPro"/>
</dbReference>
<feature type="region of interest" description="Disordered" evidence="2">
    <location>
        <begin position="169"/>
        <end position="194"/>
    </location>
</feature>
<dbReference type="GeneID" id="55973577"/>
<sequence length="194" mass="22159">MANGSKSPTLTPQFCFATSAVRDFLRISRSAIDDSITQNLNALVTPARAGFDPSSTQYRTPKSNTREVDPQACQYFKDKVLFPSWESRRDVLYYCGVVAASPDPDDPDAMLREMEKEENSQRMVDERLDPYSSRFFPREARTETLAAIIRQETQVENIVRTKTWTTVQQRCGGNGDSWEQAASRWRESQKTIRS</sequence>
<evidence type="ECO:0000256" key="1">
    <source>
        <dbReference type="ARBA" id="ARBA00024204"/>
    </source>
</evidence>
<dbReference type="OrthoDB" id="5593818at2759"/>
<dbReference type="EMBL" id="JAANYQ010000009">
    <property type="protein sequence ID" value="KAF4122362.1"/>
    <property type="molecule type" value="Genomic_DNA"/>
</dbReference>
<dbReference type="PIRSF" id="PIRSF022603">
    <property type="entry name" value="UCP022603"/>
    <property type="match status" value="1"/>
</dbReference>
<dbReference type="InterPro" id="IPR016805">
    <property type="entry name" value="MIX23_fungal"/>
</dbReference>
<reference evidence="3" key="1">
    <citation type="submission" date="2020-03" db="EMBL/GenBank/DDBJ databases">
        <title>Site-based positive gene gene selection in Geosmithia morbida across the United States reveals a broad range of putative effectors and factors for local host and environmental adapation.</title>
        <authorList>
            <person name="Onufrak A."/>
            <person name="Murdoch R.W."/>
            <person name="Gazis R."/>
            <person name="Huff M."/>
            <person name="Staton M."/>
            <person name="Klingeman W."/>
            <person name="Hadziabdic D."/>
        </authorList>
    </citation>
    <scope>NUCLEOTIDE SEQUENCE</scope>
    <source>
        <strain evidence="3">1262</strain>
    </source>
</reference>
<comment type="caution">
    <text evidence="3">The sequence shown here is derived from an EMBL/GenBank/DDBJ whole genome shotgun (WGS) entry which is preliminary data.</text>
</comment>
<protein>
    <submittedName>
        <fullName evidence="3">Caffeine-induced death protein 2</fullName>
    </submittedName>
</protein>
<keyword evidence="4" id="KW-1185">Reference proteome</keyword>
<dbReference type="AlphaFoldDB" id="A0A9P4YV35"/>
<dbReference type="InterPro" id="IPR019171">
    <property type="entry name" value="MIX23"/>
</dbReference>
<dbReference type="RefSeq" id="XP_035321014.1">
    <property type="nucleotide sequence ID" value="XM_035469319.1"/>
</dbReference>
<dbReference type="PANTHER" id="PTHR31905">
    <property type="entry name" value="COILED-COIL DOMAIN-CONTAINING PROTEIN 58"/>
    <property type="match status" value="1"/>
</dbReference>